<keyword evidence="10" id="KW-1185">Reference proteome</keyword>
<dbReference type="Proteomes" id="UP001159363">
    <property type="component" value="Chromosome 10"/>
</dbReference>
<reference evidence="9 10" key="1">
    <citation type="submission" date="2023-02" db="EMBL/GenBank/DDBJ databases">
        <title>LHISI_Scaffold_Assembly.</title>
        <authorList>
            <person name="Stuart O.P."/>
            <person name="Cleave R."/>
            <person name="Magrath M.J.L."/>
            <person name="Mikheyev A.S."/>
        </authorList>
    </citation>
    <scope>NUCLEOTIDE SEQUENCE [LARGE SCALE GENOMIC DNA]</scope>
    <source>
        <strain evidence="9">Daus_M_001</strain>
        <tissue evidence="9">Leg muscle</tissue>
    </source>
</reference>
<evidence type="ECO:0000256" key="6">
    <source>
        <dbReference type="ARBA" id="ARBA00022989"/>
    </source>
</evidence>
<dbReference type="EMBL" id="JARBHB010000011">
    <property type="protein sequence ID" value="KAJ8873310.1"/>
    <property type="molecule type" value="Genomic_DNA"/>
</dbReference>
<evidence type="ECO:0000256" key="5">
    <source>
        <dbReference type="ARBA" id="ARBA00022847"/>
    </source>
</evidence>
<comment type="similarity">
    <text evidence="2">Belongs to the sodium:neurotransmitter symporter (SNF) (TC 2.A.22) family.</text>
</comment>
<evidence type="ECO:0000256" key="7">
    <source>
        <dbReference type="ARBA" id="ARBA00023136"/>
    </source>
</evidence>
<evidence type="ECO:0000256" key="2">
    <source>
        <dbReference type="ARBA" id="ARBA00006459"/>
    </source>
</evidence>
<protein>
    <submittedName>
        <fullName evidence="9">Uncharacterized protein</fullName>
    </submittedName>
</protein>
<keyword evidence="3" id="KW-0813">Transport</keyword>
<evidence type="ECO:0000313" key="10">
    <source>
        <dbReference type="Proteomes" id="UP001159363"/>
    </source>
</evidence>
<keyword evidence="7 8" id="KW-0472">Membrane</keyword>
<keyword evidence="6 8" id="KW-1133">Transmembrane helix</keyword>
<dbReference type="Pfam" id="PF00209">
    <property type="entry name" value="SNF"/>
    <property type="match status" value="1"/>
</dbReference>
<evidence type="ECO:0000256" key="1">
    <source>
        <dbReference type="ARBA" id="ARBA00004141"/>
    </source>
</evidence>
<name>A0ABQ9GMS7_9NEOP</name>
<evidence type="ECO:0000256" key="8">
    <source>
        <dbReference type="SAM" id="Phobius"/>
    </source>
</evidence>
<dbReference type="SUPFAM" id="SSF161070">
    <property type="entry name" value="SNF-like"/>
    <property type="match status" value="1"/>
</dbReference>
<dbReference type="PROSITE" id="PS50267">
    <property type="entry name" value="NA_NEUROTRAN_SYMP_3"/>
    <property type="match status" value="1"/>
</dbReference>
<accession>A0ABQ9GMS7</accession>
<comment type="caution">
    <text evidence="9">The sequence shown here is derived from an EMBL/GenBank/DDBJ whole genome shotgun (WGS) entry which is preliminary data.</text>
</comment>
<keyword evidence="5" id="KW-0769">Symport</keyword>
<dbReference type="InterPro" id="IPR037272">
    <property type="entry name" value="SNS_sf"/>
</dbReference>
<dbReference type="PANTHER" id="PTHR11616">
    <property type="entry name" value="SODIUM/CHLORIDE DEPENDENT TRANSPORTER"/>
    <property type="match status" value="1"/>
</dbReference>
<gene>
    <name evidence="9" type="ORF">PR048_026944</name>
</gene>
<comment type="subcellular location">
    <subcellularLocation>
        <location evidence="1">Membrane</location>
        <topology evidence="1">Multi-pass membrane protein</topology>
    </subcellularLocation>
</comment>
<feature type="transmembrane region" description="Helical" evidence="8">
    <location>
        <begin position="127"/>
        <end position="153"/>
    </location>
</feature>
<proteinExistence type="inferred from homology"/>
<feature type="transmembrane region" description="Helical" evidence="8">
    <location>
        <begin position="95"/>
        <end position="115"/>
    </location>
</feature>
<evidence type="ECO:0000313" key="9">
    <source>
        <dbReference type="EMBL" id="KAJ8873310.1"/>
    </source>
</evidence>
<evidence type="ECO:0000256" key="3">
    <source>
        <dbReference type="ARBA" id="ARBA00022448"/>
    </source>
</evidence>
<evidence type="ECO:0000256" key="4">
    <source>
        <dbReference type="ARBA" id="ARBA00022692"/>
    </source>
</evidence>
<dbReference type="InterPro" id="IPR000175">
    <property type="entry name" value="Na/ntran_symport"/>
</dbReference>
<sequence>MRGCRETGELRENPPTSGISCILAGTTPDIPGQPVNRVDFSLVADNWWNTPNCYTAGMNATFVHSHMNHTTTPVEEFWERRVLQITEGINNLGGLQWELVGCLTIGWGLVYLIICRGLHSSGKYTPLILYDCAAQIIWFTALFPYAVLLVLLVRSVTLSGAEQGLLYYITPRWEELLKAEPWIDGASQIFFAYSIGTGALPALGSYNKFHHNCYK</sequence>
<keyword evidence="4 8" id="KW-0812">Transmembrane</keyword>
<organism evidence="9 10">
    <name type="scientific">Dryococelus australis</name>
    <dbReference type="NCBI Taxonomy" id="614101"/>
    <lineage>
        <taxon>Eukaryota</taxon>
        <taxon>Metazoa</taxon>
        <taxon>Ecdysozoa</taxon>
        <taxon>Arthropoda</taxon>
        <taxon>Hexapoda</taxon>
        <taxon>Insecta</taxon>
        <taxon>Pterygota</taxon>
        <taxon>Neoptera</taxon>
        <taxon>Polyneoptera</taxon>
        <taxon>Phasmatodea</taxon>
        <taxon>Verophasmatodea</taxon>
        <taxon>Anareolatae</taxon>
        <taxon>Phasmatidae</taxon>
        <taxon>Eurycanthinae</taxon>
        <taxon>Dryococelus</taxon>
    </lineage>
</organism>
<dbReference type="PANTHER" id="PTHR11616:SF254">
    <property type="entry name" value="TRANSPORTER"/>
    <property type="match status" value="1"/>
</dbReference>